<reference evidence="2 3" key="1">
    <citation type="journal article" date="2012" name="Genome Biol.">
        <title>Sequencing three crocodilian genomes to illuminate the evolution of archosaurs and amniotes.</title>
        <authorList>
            <person name="St John J.A."/>
            <person name="Braun E.L."/>
            <person name="Isberg S.R."/>
            <person name="Miles L.G."/>
            <person name="Chong A.Y."/>
            <person name="Gongora J."/>
            <person name="Dalzell P."/>
            <person name="Moran C."/>
            <person name="Bed'hom B."/>
            <person name="Abzhanov A."/>
            <person name="Burgess S.C."/>
            <person name="Cooksey A.M."/>
            <person name="Castoe T.A."/>
            <person name="Crawford N.G."/>
            <person name="Densmore L.D."/>
            <person name="Drew J.C."/>
            <person name="Edwards S.V."/>
            <person name="Faircloth B.C."/>
            <person name="Fujita M.K."/>
            <person name="Greenwold M.J."/>
            <person name="Hoffmann F.G."/>
            <person name="Howard J.M."/>
            <person name="Iguchi T."/>
            <person name="Janes D.E."/>
            <person name="Khan S.Y."/>
            <person name="Kohno S."/>
            <person name="de Koning A.J."/>
            <person name="Lance S.L."/>
            <person name="McCarthy F.M."/>
            <person name="McCormack J.E."/>
            <person name="Merchant M.E."/>
            <person name="Peterson D.G."/>
            <person name="Pollock D.D."/>
            <person name="Pourmand N."/>
            <person name="Raney B.J."/>
            <person name="Roessler K.A."/>
            <person name="Sanford J.R."/>
            <person name="Sawyer R.H."/>
            <person name="Schmidt C.J."/>
            <person name="Triplett E.W."/>
            <person name="Tuberville T.D."/>
            <person name="Venegas-Anaya M."/>
            <person name="Howard J.T."/>
            <person name="Jarvis E.D."/>
            <person name="Guillette L.J.Jr."/>
            <person name="Glenn T.C."/>
            <person name="Green R.E."/>
            <person name="Ray D.A."/>
        </authorList>
    </citation>
    <scope>NUCLEOTIDE SEQUENCE [LARGE SCALE GENOMIC DNA]</scope>
    <source>
        <strain evidence="2">KSC_2009_1</strain>
    </source>
</reference>
<accession>A0A151MCC4</accession>
<evidence type="ECO:0000256" key="1">
    <source>
        <dbReference type="SAM" id="MobiDB-lite"/>
    </source>
</evidence>
<evidence type="ECO:0000313" key="3">
    <source>
        <dbReference type="Proteomes" id="UP000050525"/>
    </source>
</evidence>
<proteinExistence type="predicted"/>
<organism evidence="2 3">
    <name type="scientific">Alligator mississippiensis</name>
    <name type="common">American alligator</name>
    <dbReference type="NCBI Taxonomy" id="8496"/>
    <lineage>
        <taxon>Eukaryota</taxon>
        <taxon>Metazoa</taxon>
        <taxon>Chordata</taxon>
        <taxon>Craniata</taxon>
        <taxon>Vertebrata</taxon>
        <taxon>Euteleostomi</taxon>
        <taxon>Archelosauria</taxon>
        <taxon>Archosauria</taxon>
        <taxon>Crocodylia</taxon>
        <taxon>Alligatoridae</taxon>
        <taxon>Alligatorinae</taxon>
        <taxon>Alligator</taxon>
    </lineage>
</organism>
<evidence type="ECO:0000313" key="2">
    <source>
        <dbReference type="EMBL" id="KYO22186.1"/>
    </source>
</evidence>
<comment type="caution">
    <text evidence="2">The sequence shown here is derived from an EMBL/GenBank/DDBJ whole genome shotgun (WGS) entry which is preliminary data.</text>
</comment>
<feature type="region of interest" description="Disordered" evidence="1">
    <location>
        <begin position="58"/>
        <end position="82"/>
    </location>
</feature>
<dbReference type="EMBL" id="AKHW03006283">
    <property type="protein sequence ID" value="KYO22186.1"/>
    <property type="molecule type" value="Genomic_DNA"/>
</dbReference>
<sequence length="82" mass="8854">MLLSLLWLPLSGNGSTFLGQPTTNEEGAMAPEVSHRAVFITGSPHFIQGNQPCNSLDLSPQEVEKKQPSKRSAPCYTKAAIE</sequence>
<name>A0A151MCC4_ALLMI</name>
<dbReference type="AlphaFoldDB" id="A0A151MCC4"/>
<dbReference type="Proteomes" id="UP000050525">
    <property type="component" value="Unassembled WGS sequence"/>
</dbReference>
<protein>
    <submittedName>
        <fullName evidence="2">Uncharacterized protein</fullName>
    </submittedName>
</protein>
<gene>
    <name evidence="2" type="ORF">Y1Q_0000772</name>
</gene>
<keyword evidence="3" id="KW-1185">Reference proteome</keyword>